<dbReference type="Proteomes" id="UP000095192">
    <property type="component" value="Unassembled WGS sequence"/>
</dbReference>
<reference evidence="1 2" key="1">
    <citation type="journal article" date="2016" name="BMC Genomics">
        <title>Comparative genomics reveals Cyclospora cayetanensis possesses coccidia-like metabolism and invasion components but unique surface antigens.</title>
        <authorList>
            <person name="Liu S."/>
            <person name="Wang L."/>
            <person name="Zheng H."/>
            <person name="Xu Z."/>
            <person name="Roellig D.M."/>
            <person name="Li N."/>
            <person name="Frace M.A."/>
            <person name="Tang K."/>
            <person name="Arrowood M.J."/>
            <person name="Moss D.M."/>
            <person name="Zhang L."/>
            <person name="Feng Y."/>
            <person name="Xiao L."/>
        </authorList>
    </citation>
    <scope>NUCLEOTIDE SEQUENCE [LARGE SCALE GENOMIC DNA]</scope>
    <source>
        <strain evidence="1 2">CHN_HEN01</strain>
    </source>
</reference>
<dbReference type="AlphaFoldDB" id="A0A1D3D925"/>
<proteinExistence type="predicted"/>
<sequence>MTEVLRCASLPYCVLLVQMLGMHTPQLRRLLQYSEAAAAAVEADFPCLGSALSGGCCCSSNSSGCHLRSNDLFSSDRRLLAVDKGGNGVVLDWSGGGSGSETLCEATEFRGFSLREPLCCCSSNSLLQEQLAVASATAASFLSVITWLPRLGPSLLCGVTADALLLLYDTRVSSYPVYIAATGARQGGLKREEPCAGASPPSSPDLLHAAEAAAPQPMIFGSLASRPKAATAFEDSADNSRLCRSSYSSSCCTREAGDGQQESGNWRAALVARSSTSDSVLTSFPPSPFVSPKRAWVEAAPLQRLRRQPKPLESS</sequence>
<comment type="caution">
    <text evidence="1">The sequence shown here is derived from an EMBL/GenBank/DDBJ whole genome shotgun (WGS) entry which is preliminary data.</text>
</comment>
<evidence type="ECO:0000313" key="1">
    <source>
        <dbReference type="EMBL" id="OEH79961.1"/>
    </source>
</evidence>
<dbReference type="EMBL" id="JROU02000224">
    <property type="protein sequence ID" value="OEH79961.1"/>
    <property type="molecule type" value="Genomic_DNA"/>
</dbReference>
<gene>
    <name evidence="1" type="ORF">cyc_01610</name>
</gene>
<dbReference type="InParanoid" id="A0A1D3D925"/>
<dbReference type="VEuPathDB" id="ToxoDB:cyc_01610"/>
<name>A0A1D3D925_9EIME</name>
<protein>
    <submittedName>
        <fullName evidence="1">Uncharacterized protein</fullName>
    </submittedName>
</protein>
<organism evidence="1 2">
    <name type="scientific">Cyclospora cayetanensis</name>
    <dbReference type="NCBI Taxonomy" id="88456"/>
    <lineage>
        <taxon>Eukaryota</taxon>
        <taxon>Sar</taxon>
        <taxon>Alveolata</taxon>
        <taxon>Apicomplexa</taxon>
        <taxon>Conoidasida</taxon>
        <taxon>Coccidia</taxon>
        <taxon>Eucoccidiorida</taxon>
        <taxon>Eimeriorina</taxon>
        <taxon>Eimeriidae</taxon>
        <taxon>Cyclospora</taxon>
    </lineage>
</organism>
<accession>A0A1D3D925</accession>
<evidence type="ECO:0000313" key="2">
    <source>
        <dbReference type="Proteomes" id="UP000095192"/>
    </source>
</evidence>
<keyword evidence="2" id="KW-1185">Reference proteome</keyword>